<accession>A0A5C3QFW4</accession>
<dbReference type="STRING" id="1884261.A0A5C3QFW4"/>
<keyword evidence="4 9" id="KW-0812">Transmembrane</keyword>
<sequence length="461" mass="48774">MAGVAPSSEPTLQDTHELEKGPVDSEKGVDNLEAHSESIHVKPTSAALIYEKLLGYGVEIRVILFFNLICAIPPAYIAIWGPKLALRQMIHARYSFGYFGAAVPALLNALTFIGFTILAIILGGQTLASVRDDKSLSSSVGIVIISLITLLLCLCGYKSISWFGRAMSIPMCISMVIALGVGGSKLEDPPTVGPASVASVLTFASAIAGFTLSVGPLCMDFTCSMKPQTSSWRLFLAMYSGVFTSYAAFMWFGAILAAASLVNPDWQEGYANGNVGGLLAAVYRPAGAFGKILVALLSLSLGSGIAASVYSVSLSTQTLLPVLRHIPRIVLSACIIAAAIPLSILASPKFQETWTNFLALIASWVSVFLAIIIVEHLVFRRSYSAYNLSQWDSPGKLPTGISALVAGGVGVGLAVPCINQAWYVGPIAEHTGDIGFIVAFVASALVYVPTRVMERKFVGRG</sequence>
<dbReference type="EMBL" id="ML178829">
    <property type="protein sequence ID" value="TFL00387.1"/>
    <property type="molecule type" value="Genomic_DNA"/>
</dbReference>
<protein>
    <submittedName>
        <fullName evidence="10">Permease</fullName>
    </submittedName>
</protein>
<evidence type="ECO:0000256" key="6">
    <source>
        <dbReference type="ARBA" id="ARBA00023136"/>
    </source>
</evidence>
<feature type="transmembrane region" description="Helical" evidence="9">
    <location>
        <begin position="292"/>
        <end position="314"/>
    </location>
</feature>
<dbReference type="PIRSF" id="PIRSF002744">
    <property type="entry name" value="Pur-cyt_permease"/>
    <property type="match status" value="1"/>
</dbReference>
<evidence type="ECO:0000256" key="7">
    <source>
        <dbReference type="PIRNR" id="PIRNR002744"/>
    </source>
</evidence>
<evidence type="ECO:0000256" key="1">
    <source>
        <dbReference type="ARBA" id="ARBA00004141"/>
    </source>
</evidence>
<feature type="transmembrane region" description="Helical" evidence="9">
    <location>
        <begin position="434"/>
        <end position="453"/>
    </location>
</feature>
<keyword evidence="5 9" id="KW-1133">Transmembrane helix</keyword>
<keyword evidence="6 7" id="KW-0472">Membrane</keyword>
<keyword evidence="3 7" id="KW-0813">Transport</keyword>
<feature type="region of interest" description="Disordered" evidence="8">
    <location>
        <begin position="1"/>
        <end position="27"/>
    </location>
</feature>
<evidence type="ECO:0000313" key="10">
    <source>
        <dbReference type="EMBL" id="TFL00387.1"/>
    </source>
</evidence>
<evidence type="ECO:0000256" key="9">
    <source>
        <dbReference type="SAM" id="Phobius"/>
    </source>
</evidence>
<feature type="compositionally biased region" description="Basic and acidic residues" evidence="8">
    <location>
        <begin position="14"/>
        <end position="27"/>
    </location>
</feature>
<dbReference type="GO" id="GO:0022857">
    <property type="term" value="F:transmembrane transporter activity"/>
    <property type="evidence" value="ECO:0007669"/>
    <property type="project" value="InterPro"/>
</dbReference>
<dbReference type="InterPro" id="IPR001248">
    <property type="entry name" value="Pur-cyt_permease"/>
</dbReference>
<dbReference type="PANTHER" id="PTHR31806">
    <property type="entry name" value="PURINE-CYTOSINE PERMEASE FCY2-RELATED"/>
    <property type="match status" value="1"/>
</dbReference>
<dbReference type="Proteomes" id="UP000305067">
    <property type="component" value="Unassembled WGS sequence"/>
</dbReference>
<dbReference type="InterPro" id="IPR026030">
    <property type="entry name" value="Pur-cyt_permease_Fcy2/21/22"/>
</dbReference>
<dbReference type="PANTHER" id="PTHR31806:SF5">
    <property type="entry name" value="PURINE-CYTOSINE PERMEASE FCY21"/>
    <property type="match status" value="1"/>
</dbReference>
<feature type="transmembrane region" description="Helical" evidence="9">
    <location>
        <begin position="62"/>
        <end position="86"/>
    </location>
</feature>
<reference evidence="10 11" key="1">
    <citation type="journal article" date="2019" name="Nat. Ecol. Evol.">
        <title>Megaphylogeny resolves global patterns of mushroom evolution.</title>
        <authorList>
            <person name="Varga T."/>
            <person name="Krizsan K."/>
            <person name="Foldi C."/>
            <person name="Dima B."/>
            <person name="Sanchez-Garcia M."/>
            <person name="Sanchez-Ramirez S."/>
            <person name="Szollosi G.J."/>
            <person name="Szarkandi J.G."/>
            <person name="Papp V."/>
            <person name="Albert L."/>
            <person name="Andreopoulos W."/>
            <person name="Angelini C."/>
            <person name="Antonin V."/>
            <person name="Barry K.W."/>
            <person name="Bougher N.L."/>
            <person name="Buchanan P."/>
            <person name="Buyck B."/>
            <person name="Bense V."/>
            <person name="Catcheside P."/>
            <person name="Chovatia M."/>
            <person name="Cooper J."/>
            <person name="Damon W."/>
            <person name="Desjardin D."/>
            <person name="Finy P."/>
            <person name="Geml J."/>
            <person name="Haridas S."/>
            <person name="Hughes K."/>
            <person name="Justo A."/>
            <person name="Karasinski D."/>
            <person name="Kautmanova I."/>
            <person name="Kiss B."/>
            <person name="Kocsube S."/>
            <person name="Kotiranta H."/>
            <person name="LaButti K.M."/>
            <person name="Lechner B.E."/>
            <person name="Liimatainen K."/>
            <person name="Lipzen A."/>
            <person name="Lukacs Z."/>
            <person name="Mihaltcheva S."/>
            <person name="Morgado L.N."/>
            <person name="Niskanen T."/>
            <person name="Noordeloos M.E."/>
            <person name="Ohm R.A."/>
            <person name="Ortiz-Santana B."/>
            <person name="Ovrebo C."/>
            <person name="Racz N."/>
            <person name="Riley R."/>
            <person name="Savchenko A."/>
            <person name="Shiryaev A."/>
            <person name="Soop K."/>
            <person name="Spirin V."/>
            <person name="Szebenyi C."/>
            <person name="Tomsovsky M."/>
            <person name="Tulloss R.E."/>
            <person name="Uehling J."/>
            <person name="Grigoriev I.V."/>
            <person name="Vagvolgyi C."/>
            <person name="Papp T."/>
            <person name="Martin F.M."/>
            <person name="Miettinen O."/>
            <person name="Hibbett D.S."/>
            <person name="Nagy L.G."/>
        </authorList>
    </citation>
    <scope>NUCLEOTIDE SEQUENCE [LARGE SCALE GENOMIC DNA]</scope>
    <source>
        <strain evidence="10 11">CBS 309.79</strain>
    </source>
</reference>
<dbReference type="OrthoDB" id="2116389at2759"/>
<dbReference type="AlphaFoldDB" id="A0A5C3QFW4"/>
<dbReference type="GO" id="GO:0005886">
    <property type="term" value="C:plasma membrane"/>
    <property type="evidence" value="ECO:0007669"/>
    <property type="project" value="TreeGrafter"/>
</dbReference>
<comment type="similarity">
    <text evidence="2 7">Belongs to the purine-cytosine permease (2.A.39) family.</text>
</comment>
<feature type="transmembrane region" description="Helical" evidence="9">
    <location>
        <begin position="136"/>
        <end position="155"/>
    </location>
</feature>
<comment type="subcellular location">
    <subcellularLocation>
        <location evidence="1">Membrane</location>
        <topology evidence="1">Multi-pass membrane protein</topology>
    </subcellularLocation>
</comment>
<feature type="transmembrane region" description="Helical" evidence="9">
    <location>
        <begin position="162"/>
        <end position="183"/>
    </location>
</feature>
<evidence type="ECO:0000256" key="4">
    <source>
        <dbReference type="ARBA" id="ARBA00022692"/>
    </source>
</evidence>
<feature type="transmembrane region" description="Helical" evidence="9">
    <location>
        <begin position="400"/>
        <end position="422"/>
    </location>
</feature>
<gene>
    <name evidence="10" type="ORF">BDV98DRAFT_594164</name>
</gene>
<evidence type="ECO:0000256" key="3">
    <source>
        <dbReference type="ARBA" id="ARBA00022448"/>
    </source>
</evidence>
<evidence type="ECO:0000256" key="2">
    <source>
        <dbReference type="ARBA" id="ARBA00008974"/>
    </source>
</evidence>
<feature type="transmembrane region" description="Helical" evidence="9">
    <location>
        <begin position="357"/>
        <end position="379"/>
    </location>
</feature>
<feature type="transmembrane region" description="Helical" evidence="9">
    <location>
        <begin position="236"/>
        <end position="262"/>
    </location>
</feature>
<dbReference type="Gene3D" id="1.10.4160.10">
    <property type="entry name" value="Hydantoin permease"/>
    <property type="match status" value="1"/>
</dbReference>
<evidence type="ECO:0000256" key="5">
    <source>
        <dbReference type="ARBA" id="ARBA00022989"/>
    </source>
</evidence>
<name>A0A5C3QFW4_9AGAR</name>
<keyword evidence="11" id="KW-1185">Reference proteome</keyword>
<feature type="transmembrane region" description="Helical" evidence="9">
    <location>
        <begin position="98"/>
        <end position="124"/>
    </location>
</feature>
<proteinExistence type="inferred from homology"/>
<dbReference type="Pfam" id="PF02133">
    <property type="entry name" value="Transp_cyt_pur"/>
    <property type="match status" value="1"/>
</dbReference>
<organism evidence="10 11">
    <name type="scientific">Pterulicium gracile</name>
    <dbReference type="NCBI Taxonomy" id="1884261"/>
    <lineage>
        <taxon>Eukaryota</taxon>
        <taxon>Fungi</taxon>
        <taxon>Dikarya</taxon>
        <taxon>Basidiomycota</taxon>
        <taxon>Agaricomycotina</taxon>
        <taxon>Agaricomycetes</taxon>
        <taxon>Agaricomycetidae</taxon>
        <taxon>Agaricales</taxon>
        <taxon>Pleurotineae</taxon>
        <taxon>Pterulaceae</taxon>
        <taxon>Pterulicium</taxon>
    </lineage>
</organism>
<feature type="transmembrane region" description="Helical" evidence="9">
    <location>
        <begin position="195"/>
        <end position="215"/>
    </location>
</feature>
<evidence type="ECO:0000256" key="8">
    <source>
        <dbReference type="SAM" id="MobiDB-lite"/>
    </source>
</evidence>
<feature type="transmembrane region" description="Helical" evidence="9">
    <location>
        <begin position="326"/>
        <end position="345"/>
    </location>
</feature>
<evidence type="ECO:0000313" key="11">
    <source>
        <dbReference type="Proteomes" id="UP000305067"/>
    </source>
</evidence>